<dbReference type="Pfam" id="PF03009">
    <property type="entry name" value="GDPD"/>
    <property type="match status" value="1"/>
</dbReference>
<dbReference type="InterPro" id="IPR030395">
    <property type="entry name" value="GP_PDE_dom"/>
</dbReference>
<dbReference type="AlphaFoldDB" id="A0A1E7JRP3"/>
<dbReference type="PROSITE" id="PS50007">
    <property type="entry name" value="PIPLC_X_DOMAIN"/>
    <property type="match status" value="1"/>
</dbReference>
<dbReference type="STRING" id="1075402.AN216_24895"/>
<dbReference type="PANTHER" id="PTHR46211">
    <property type="entry name" value="GLYCEROPHOSPHORYL DIESTER PHOSPHODIESTERASE"/>
    <property type="match status" value="1"/>
</dbReference>
<dbReference type="CDD" id="cd08556">
    <property type="entry name" value="GDPD"/>
    <property type="match status" value="1"/>
</dbReference>
<dbReference type="PANTHER" id="PTHR46211:SF1">
    <property type="entry name" value="GLYCEROPHOSPHODIESTER PHOSPHODIESTERASE, CYTOPLASMIC"/>
    <property type="match status" value="1"/>
</dbReference>
<feature type="domain" description="GP-PDE" evidence="1">
    <location>
        <begin position="6"/>
        <end position="224"/>
    </location>
</feature>
<organism evidence="2 3">
    <name type="scientific">Streptomyces oceani</name>
    <dbReference type="NCBI Taxonomy" id="1075402"/>
    <lineage>
        <taxon>Bacteria</taxon>
        <taxon>Bacillati</taxon>
        <taxon>Actinomycetota</taxon>
        <taxon>Actinomycetes</taxon>
        <taxon>Kitasatosporales</taxon>
        <taxon>Streptomycetaceae</taxon>
        <taxon>Streptomyces</taxon>
    </lineage>
</organism>
<dbReference type="PATRIC" id="fig|1075402.3.peg.5464"/>
<dbReference type="GO" id="GO:0006629">
    <property type="term" value="P:lipid metabolic process"/>
    <property type="evidence" value="ECO:0007669"/>
    <property type="project" value="InterPro"/>
</dbReference>
<dbReference type="EMBL" id="LJGU01000158">
    <property type="protein sequence ID" value="OEU91454.1"/>
    <property type="molecule type" value="Genomic_DNA"/>
</dbReference>
<dbReference type="OrthoDB" id="5241788at2"/>
<name>A0A1E7JRP3_9ACTN</name>
<comment type="caution">
    <text evidence="2">The sequence shown here is derived from an EMBL/GenBank/DDBJ whole genome shotgun (WGS) entry which is preliminary data.</text>
</comment>
<dbReference type="InterPro" id="IPR017946">
    <property type="entry name" value="PLC-like_Pdiesterase_TIM-brl"/>
</dbReference>
<evidence type="ECO:0000313" key="2">
    <source>
        <dbReference type="EMBL" id="OEU91454.1"/>
    </source>
</evidence>
<dbReference type="Proteomes" id="UP000176101">
    <property type="component" value="Unassembled WGS sequence"/>
</dbReference>
<gene>
    <name evidence="2" type="ORF">AN216_24895</name>
</gene>
<evidence type="ECO:0000313" key="3">
    <source>
        <dbReference type="Proteomes" id="UP000176101"/>
    </source>
</evidence>
<keyword evidence="3" id="KW-1185">Reference proteome</keyword>
<protein>
    <submittedName>
        <fullName evidence="2">Glycerophosphodiester phosphodiesterase</fullName>
    </submittedName>
</protein>
<dbReference type="PROSITE" id="PS51704">
    <property type="entry name" value="GP_PDE"/>
    <property type="match status" value="1"/>
</dbReference>
<reference evidence="2 3" key="1">
    <citation type="journal article" date="2016" name="Front. Microbiol.">
        <title>Comparative Genomics Analysis of Streptomyces Species Reveals Their Adaptation to the Marine Environment and Their Diversity at the Genomic Level.</title>
        <authorList>
            <person name="Tian X."/>
            <person name="Zhang Z."/>
            <person name="Yang T."/>
            <person name="Chen M."/>
            <person name="Li J."/>
            <person name="Chen F."/>
            <person name="Yang J."/>
            <person name="Li W."/>
            <person name="Zhang B."/>
            <person name="Zhang Z."/>
            <person name="Wu J."/>
            <person name="Zhang C."/>
            <person name="Long L."/>
            <person name="Xiao J."/>
        </authorList>
    </citation>
    <scope>NUCLEOTIDE SEQUENCE [LARGE SCALE GENOMIC DNA]</scope>
    <source>
        <strain evidence="2 3">SCSIO 02100</strain>
    </source>
</reference>
<accession>A0A1E7JRP3</accession>
<dbReference type="SUPFAM" id="SSF51695">
    <property type="entry name" value="PLC-like phosphodiesterases"/>
    <property type="match status" value="1"/>
</dbReference>
<sequence length="233" mass="25438">MAVTVVTAVAHRGAPYAARENTLPAFRAAIAAGADAVELDVRLTRDGLPVVLHDRTLERLWAHEASVSALSASRLRELTDGEVPSLAEALAVTSGVRTLVDLPERAAVHAVLRDVRAAGAADRVYYCGGPPALRDVRAAAPEAEIALSWHRAAPPRPSLLADLRPRWLNYRFGLLTPELVRDAHSRGYLVSAWTPDTGRTMRRLLAMGADSLTTNRIGTLRRLLDRQPRKRRD</sequence>
<proteinExistence type="predicted"/>
<dbReference type="Gene3D" id="3.20.20.190">
    <property type="entry name" value="Phosphatidylinositol (PI) phosphodiesterase"/>
    <property type="match status" value="1"/>
</dbReference>
<evidence type="ECO:0000259" key="1">
    <source>
        <dbReference type="PROSITE" id="PS51704"/>
    </source>
</evidence>
<dbReference type="GO" id="GO:0008081">
    <property type="term" value="F:phosphoric diester hydrolase activity"/>
    <property type="evidence" value="ECO:0007669"/>
    <property type="project" value="InterPro"/>
</dbReference>